<proteinExistence type="predicted"/>
<gene>
    <name evidence="2" type="ORF">QIS74_01614</name>
</gene>
<dbReference type="InterPro" id="IPR045518">
    <property type="entry name" value="2EXR"/>
</dbReference>
<protein>
    <recommendedName>
        <fullName evidence="1">2EXR domain-containing protein</fullName>
    </recommendedName>
</protein>
<evidence type="ECO:0000259" key="1">
    <source>
        <dbReference type="Pfam" id="PF20150"/>
    </source>
</evidence>
<evidence type="ECO:0000313" key="2">
    <source>
        <dbReference type="EMBL" id="KAK6225567.1"/>
    </source>
</evidence>
<feature type="domain" description="2EXR" evidence="1">
    <location>
        <begin position="7"/>
        <end position="82"/>
    </location>
</feature>
<dbReference type="AlphaFoldDB" id="A0AAV9TPP0"/>
<reference evidence="2 3" key="1">
    <citation type="submission" date="2023-04" db="EMBL/GenBank/DDBJ databases">
        <title>Colletotrichum tabacum stain YC1 causing leaf anthracnose on Nicotiana tabacum(L.) cv.</title>
        <authorList>
            <person name="Ji Z."/>
            <person name="Wang M."/>
            <person name="Zhang J."/>
            <person name="Wang N."/>
            <person name="Zhou Z."/>
        </authorList>
    </citation>
    <scope>NUCLEOTIDE SEQUENCE [LARGE SCALE GENOMIC DNA]</scope>
    <source>
        <strain evidence="2 3">YC1</strain>
    </source>
</reference>
<accession>A0AAV9TPP0</accession>
<keyword evidence="3" id="KW-1185">Reference proteome</keyword>
<evidence type="ECO:0000313" key="3">
    <source>
        <dbReference type="Proteomes" id="UP001327957"/>
    </source>
</evidence>
<comment type="caution">
    <text evidence="2">The sequence shown here is derived from an EMBL/GenBank/DDBJ whole genome shotgun (WGS) entry which is preliminary data.</text>
</comment>
<organism evidence="2 3">
    <name type="scientific">Colletotrichum tabaci</name>
    <dbReference type="NCBI Taxonomy" id="1209068"/>
    <lineage>
        <taxon>Eukaryota</taxon>
        <taxon>Fungi</taxon>
        <taxon>Dikarya</taxon>
        <taxon>Ascomycota</taxon>
        <taxon>Pezizomycotina</taxon>
        <taxon>Sordariomycetes</taxon>
        <taxon>Hypocreomycetidae</taxon>
        <taxon>Glomerellales</taxon>
        <taxon>Glomerellaceae</taxon>
        <taxon>Colletotrichum</taxon>
        <taxon>Colletotrichum destructivum species complex</taxon>
    </lineage>
</organism>
<dbReference type="Proteomes" id="UP001327957">
    <property type="component" value="Unassembled WGS sequence"/>
</dbReference>
<name>A0AAV9TPP0_9PEZI</name>
<dbReference type="Pfam" id="PF20150">
    <property type="entry name" value="2EXR"/>
    <property type="match status" value="1"/>
</dbReference>
<sequence>MQPTDVFPSFPDFPLELRLKIWREALLVPSVWVAVVDGHADALKDTDNRNPLPINMGFIGSAVYLVGLACRESRHLMKELFAKPLQGPRLDAGGGAYWVELDRTVVHLGDAFNAAHTMDAFSPDELLGLRHVALEWCDFGRLVRTCQNLAMACPALRTIFVQTQRDPGDWAFNRQVPSPKLAALYTIILDHNGPEISHQTPDPDFFRALLLEWTSLLAEIFSNPRTASPLGKRVNGLEQFADPNGRCLLPARCGNGDGSERCERVSIAAARWQHQQQLQREEQE</sequence>
<dbReference type="EMBL" id="JASAOK010000002">
    <property type="protein sequence ID" value="KAK6225567.1"/>
    <property type="molecule type" value="Genomic_DNA"/>
</dbReference>